<dbReference type="AlphaFoldDB" id="A0A940M5N3"/>
<keyword evidence="4" id="KW-0804">Transcription</keyword>
<dbReference type="RefSeq" id="WP_209338365.1">
    <property type="nucleotide sequence ID" value="NZ_JAGIQL010000007.1"/>
</dbReference>
<evidence type="ECO:0000256" key="2">
    <source>
        <dbReference type="ARBA" id="ARBA00023015"/>
    </source>
</evidence>
<organism evidence="7 8">
    <name type="scientific">Streptomyces montanisoli</name>
    <dbReference type="NCBI Taxonomy" id="2798581"/>
    <lineage>
        <taxon>Bacteria</taxon>
        <taxon>Bacillati</taxon>
        <taxon>Actinomycetota</taxon>
        <taxon>Actinomycetes</taxon>
        <taxon>Kitasatosporales</taxon>
        <taxon>Streptomycetaceae</taxon>
        <taxon>Streptomyces</taxon>
    </lineage>
</organism>
<gene>
    <name evidence="7" type="ORF">JFN87_03585</name>
</gene>
<comment type="caution">
    <text evidence="7">The sequence shown here is derived from an EMBL/GenBank/DDBJ whole genome shotgun (WGS) entry which is preliminary data.</text>
</comment>
<keyword evidence="2" id="KW-0805">Transcription regulation</keyword>
<evidence type="ECO:0000313" key="7">
    <source>
        <dbReference type="EMBL" id="MBP0456584.1"/>
    </source>
</evidence>
<evidence type="ECO:0000259" key="6">
    <source>
        <dbReference type="PROSITE" id="PS50977"/>
    </source>
</evidence>
<evidence type="ECO:0000256" key="4">
    <source>
        <dbReference type="ARBA" id="ARBA00023163"/>
    </source>
</evidence>
<dbReference type="InterPro" id="IPR003012">
    <property type="entry name" value="Tet_transcr_reg_TetR"/>
</dbReference>
<dbReference type="InterPro" id="IPR009057">
    <property type="entry name" value="Homeodomain-like_sf"/>
</dbReference>
<dbReference type="SUPFAM" id="SSF48498">
    <property type="entry name" value="Tetracyclin repressor-like, C-terminal domain"/>
    <property type="match status" value="1"/>
</dbReference>
<dbReference type="Gene3D" id="1.10.10.60">
    <property type="entry name" value="Homeodomain-like"/>
    <property type="match status" value="1"/>
</dbReference>
<dbReference type="EMBL" id="JAGIQL010000007">
    <property type="protein sequence ID" value="MBP0456584.1"/>
    <property type="molecule type" value="Genomic_DNA"/>
</dbReference>
<evidence type="ECO:0000256" key="5">
    <source>
        <dbReference type="PROSITE-ProRule" id="PRU00335"/>
    </source>
</evidence>
<dbReference type="Proteomes" id="UP000670475">
    <property type="component" value="Unassembled WGS sequence"/>
</dbReference>
<evidence type="ECO:0000256" key="1">
    <source>
        <dbReference type="ARBA" id="ARBA00022491"/>
    </source>
</evidence>
<dbReference type="GO" id="GO:0046677">
    <property type="term" value="P:response to antibiotic"/>
    <property type="evidence" value="ECO:0007669"/>
    <property type="project" value="InterPro"/>
</dbReference>
<dbReference type="PANTHER" id="PTHR30055:SF151">
    <property type="entry name" value="TRANSCRIPTIONAL REGULATORY PROTEIN"/>
    <property type="match status" value="1"/>
</dbReference>
<dbReference type="PROSITE" id="PS50977">
    <property type="entry name" value="HTH_TETR_2"/>
    <property type="match status" value="1"/>
</dbReference>
<dbReference type="PRINTS" id="PR00400">
    <property type="entry name" value="TETREPRESSOR"/>
</dbReference>
<sequence>MTGRPARGTARRAEPLSATGIIRCARELVERDGLEALSMRRLADRLDTQAASLYRHVQNKEELVDLVADSLFGDFESALEYSADEDWRATLVRVATSYRSFLLARRDAERVLAGRFVVGQNLVRLIEPVLEALRAAGLGPRDAAYSLYLVIVHVQGFVLHEKAPLSASHAVGEGRLSALTSIRAFLEEFPEEDFPRVHESAPYLAEPGLDGRFHYGLDVLLDGLALRIGVRGAD</sequence>
<dbReference type="Pfam" id="PF02909">
    <property type="entry name" value="TetR_C_1"/>
    <property type="match status" value="1"/>
</dbReference>
<dbReference type="SUPFAM" id="SSF46689">
    <property type="entry name" value="Homeodomain-like"/>
    <property type="match status" value="1"/>
</dbReference>
<evidence type="ECO:0000313" key="8">
    <source>
        <dbReference type="Proteomes" id="UP000670475"/>
    </source>
</evidence>
<feature type="domain" description="HTH tetR-type" evidence="6">
    <location>
        <begin position="15"/>
        <end position="75"/>
    </location>
</feature>
<dbReference type="PANTHER" id="PTHR30055">
    <property type="entry name" value="HTH-TYPE TRANSCRIPTIONAL REGULATOR RUTR"/>
    <property type="match status" value="1"/>
</dbReference>
<keyword evidence="3 5" id="KW-0238">DNA-binding</keyword>
<reference evidence="7" key="1">
    <citation type="submission" date="2021-03" db="EMBL/GenBank/DDBJ databases">
        <title>Whole genome sequence of Streptomyces bomunensis MMS17-BM035.</title>
        <authorList>
            <person name="Lee J.H."/>
        </authorList>
    </citation>
    <scope>NUCLEOTIDE SEQUENCE</scope>
    <source>
        <strain evidence="7">MMS17-BM035</strain>
    </source>
</reference>
<dbReference type="GO" id="GO:0045892">
    <property type="term" value="P:negative regulation of DNA-templated transcription"/>
    <property type="evidence" value="ECO:0007669"/>
    <property type="project" value="InterPro"/>
</dbReference>
<keyword evidence="1" id="KW-0678">Repressor</keyword>
<feature type="DNA-binding region" description="H-T-H motif" evidence="5">
    <location>
        <begin position="38"/>
        <end position="57"/>
    </location>
</feature>
<name>A0A940M5N3_9ACTN</name>
<keyword evidence="8" id="KW-1185">Reference proteome</keyword>
<dbReference type="InterPro" id="IPR001647">
    <property type="entry name" value="HTH_TetR"/>
</dbReference>
<evidence type="ECO:0000256" key="3">
    <source>
        <dbReference type="ARBA" id="ARBA00023125"/>
    </source>
</evidence>
<accession>A0A940M5N3</accession>
<dbReference type="GO" id="GO:0000976">
    <property type="term" value="F:transcription cis-regulatory region binding"/>
    <property type="evidence" value="ECO:0007669"/>
    <property type="project" value="TreeGrafter"/>
</dbReference>
<protein>
    <submittedName>
        <fullName evidence="7">TetR/AcrR family transcriptional regulator C-terminal domain-containing protein</fullName>
    </submittedName>
</protein>
<dbReference type="InterPro" id="IPR004111">
    <property type="entry name" value="Repressor_TetR_C"/>
</dbReference>
<proteinExistence type="predicted"/>
<dbReference type="Gene3D" id="1.10.357.10">
    <property type="entry name" value="Tetracycline Repressor, domain 2"/>
    <property type="match status" value="1"/>
</dbReference>
<dbReference type="GO" id="GO:0003700">
    <property type="term" value="F:DNA-binding transcription factor activity"/>
    <property type="evidence" value="ECO:0007669"/>
    <property type="project" value="TreeGrafter"/>
</dbReference>
<dbReference type="InterPro" id="IPR036271">
    <property type="entry name" value="Tet_transcr_reg_TetR-rel_C_sf"/>
</dbReference>
<dbReference type="InterPro" id="IPR050109">
    <property type="entry name" value="HTH-type_TetR-like_transc_reg"/>
</dbReference>
<dbReference type="Pfam" id="PF00440">
    <property type="entry name" value="TetR_N"/>
    <property type="match status" value="1"/>
</dbReference>